<dbReference type="OrthoDB" id="9813903at2"/>
<dbReference type="Pfam" id="PF13185">
    <property type="entry name" value="GAF_2"/>
    <property type="match status" value="1"/>
</dbReference>
<dbReference type="InterPro" id="IPR000160">
    <property type="entry name" value="GGDEF_dom"/>
</dbReference>
<keyword evidence="5" id="KW-1185">Reference proteome</keyword>
<dbReference type="Gene3D" id="3.20.20.450">
    <property type="entry name" value="EAL domain"/>
    <property type="match status" value="1"/>
</dbReference>
<dbReference type="InterPro" id="IPR029787">
    <property type="entry name" value="Nucleotide_cyclase"/>
</dbReference>
<feature type="domain" description="GGDEF" evidence="3">
    <location>
        <begin position="247"/>
        <end position="379"/>
    </location>
</feature>
<dbReference type="PROSITE" id="PS50887">
    <property type="entry name" value="GGDEF"/>
    <property type="match status" value="1"/>
</dbReference>
<dbReference type="PROSITE" id="PS50883">
    <property type="entry name" value="EAL"/>
    <property type="match status" value="1"/>
</dbReference>
<dbReference type="PANTHER" id="PTHR33121">
    <property type="entry name" value="CYCLIC DI-GMP PHOSPHODIESTERASE PDEF"/>
    <property type="match status" value="1"/>
</dbReference>
<dbReference type="EMBL" id="QYUP01000145">
    <property type="protein sequence ID" value="RJG11602.1"/>
    <property type="molecule type" value="Genomic_DNA"/>
</dbReference>
<dbReference type="Gene3D" id="3.30.450.40">
    <property type="match status" value="1"/>
</dbReference>
<dbReference type="GO" id="GO:0071111">
    <property type="term" value="F:cyclic-guanylate-specific phosphodiesterase activity"/>
    <property type="evidence" value="ECO:0007669"/>
    <property type="project" value="InterPro"/>
</dbReference>
<evidence type="ECO:0000313" key="4">
    <source>
        <dbReference type="EMBL" id="RJG11602.1"/>
    </source>
</evidence>
<feature type="region of interest" description="Disordered" evidence="1">
    <location>
        <begin position="1"/>
        <end position="22"/>
    </location>
</feature>
<evidence type="ECO:0000256" key="1">
    <source>
        <dbReference type="SAM" id="MobiDB-lite"/>
    </source>
</evidence>
<dbReference type="InterPro" id="IPR050706">
    <property type="entry name" value="Cyclic-di-GMP_PDE-like"/>
</dbReference>
<proteinExistence type="predicted"/>
<dbReference type="Gene3D" id="3.30.70.270">
    <property type="match status" value="1"/>
</dbReference>
<accession>A0A418XGL3</accession>
<dbReference type="AlphaFoldDB" id="A0A418XGL3"/>
<sequence>MRASSGKPTARATRSRQKGPDAKAELARLNRTLKTLSAGTRTLLRASDESELLHEMCRVIVKTGGYRLASVAYAEHDEHKLVRWMASIGIALDVLESFHFTWADAELGQGTTATAIRTGQPIVGRNPSTDPCYSGEAYAGVRQSAVELGYAALTAFPLKLGHNVLGALVIGSTDPDAFDEAEVKLLQELADDLAYGISNARTRAQHLAAEATIARLAYFDSVTDLPNRTLMLERLAKAIGNARRRHGTVALLHLEVGRFHEINKVLGYRSGDDLLQELGHFLASITLAGATLGRVGEAEFAILLPRADAAQAVREAQRLSSMLMPPVEVSGLMLNANVGIGIALYPDHAGDAEALFGRARAAMHQAKPGGAYAIYMGGQEQEDKRRLSLMGDLHRAAERGELRLFCQPKIDLVSRKVCGAEALIRWQHPVQGMISPAEFIPLAEQAGMIVSLTGWMLEASFRQSHAWKEAGLRCPLAINLSALDLYDSSLVEHIADLFSRWDIAPKLIQFELTESTLMADPAGAQETLERLKDLGVQLFIDDFGTGHSSLSYLQKLPVDAVKIDQSFVQPMMLSADSAVIVRSTIELGHNLGLNVVAEGVESQAILERLAMLGCDVAQGFTIGRPMPADEFHVWEQNWAPSCDCGAARDRAFRKANLPPMRQ</sequence>
<evidence type="ECO:0000313" key="5">
    <source>
        <dbReference type="Proteomes" id="UP000284006"/>
    </source>
</evidence>
<dbReference type="SMART" id="SM00065">
    <property type="entry name" value="GAF"/>
    <property type="match status" value="1"/>
</dbReference>
<evidence type="ECO:0000259" key="3">
    <source>
        <dbReference type="PROSITE" id="PS50887"/>
    </source>
</evidence>
<protein>
    <submittedName>
        <fullName evidence="4">GGDEF domain-containing protein</fullName>
    </submittedName>
</protein>
<dbReference type="RefSeq" id="WP_119812236.1">
    <property type="nucleotide sequence ID" value="NZ_QYUP01000145.1"/>
</dbReference>
<dbReference type="Proteomes" id="UP000284006">
    <property type="component" value="Unassembled WGS sequence"/>
</dbReference>
<dbReference type="NCBIfam" id="TIGR00254">
    <property type="entry name" value="GGDEF"/>
    <property type="match status" value="1"/>
</dbReference>
<dbReference type="InterPro" id="IPR043128">
    <property type="entry name" value="Rev_trsase/Diguanyl_cyclase"/>
</dbReference>
<dbReference type="SUPFAM" id="SSF55073">
    <property type="entry name" value="Nucleotide cyclase"/>
    <property type="match status" value="1"/>
</dbReference>
<dbReference type="Pfam" id="PF00563">
    <property type="entry name" value="EAL"/>
    <property type="match status" value="1"/>
</dbReference>
<dbReference type="SUPFAM" id="SSF141868">
    <property type="entry name" value="EAL domain-like"/>
    <property type="match status" value="1"/>
</dbReference>
<dbReference type="SUPFAM" id="SSF55781">
    <property type="entry name" value="GAF domain-like"/>
    <property type="match status" value="1"/>
</dbReference>
<dbReference type="InterPro" id="IPR035919">
    <property type="entry name" value="EAL_sf"/>
</dbReference>
<dbReference type="SMART" id="SM00052">
    <property type="entry name" value="EAL"/>
    <property type="match status" value="1"/>
</dbReference>
<dbReference type="CDD" id="cd01948">
    <property type="entry name" value="EAL"/>
    <property type="match status" value="1"/>
</dbReference>
<gene>
    <name evidence="4" type="ORF">D3872_18700</name>
</gene>
<dbReference type="PANTHER" id="PTHR33121:SF71">
    <property type="entry name" value="OXYGEN SENSOR PROTEIN DOSP"/>
    <property type="match status" value="1"/>
</dbReference>
<dbReference type="InterPro" id="IPR001633">
    <property type="entry name" value="EAL_dom"/>
</dbReference>
<name>A0A418XGL3_9BURK</name>
<dbReference type="Pfam" id="PF00990">
    <property type="entry name" value="GGDEF"/>
    <property type="match status" value="1"/>
</dbReference>
<dbReference type="InterPro" id="IPR029016">
    <property type="entry name" value="GAF-like_dom_sf"/>
</dbReference>
<reference evidence="4 5" key="1">
    <citation type="submission" date="2018-09" db="EMBL/GenBank/DDBJ databases">
        <authorList>
            <person name="Zhu H."/>
        </authorList>
    </citation>
    <scope>NUCLEOTIDE SEQUENCE [LARGE SCALE GENOMIC DNA]</scope>
    <source>
        <strain evidence="4 5">K1S02-61</strain>
    </source>
</reference>
<feature type="domain" description="EAL" evidence="2">
    <location>
        <begin position="386"/>
        <end position="639"/>
    </location>
</feature>
<evidence type="ECO:0000259" key="2">
    <source>
        <dbReference type="PROSITE" id="PS50883"/>
    </source>
</evidence>
<dbReference type="CDD" id="cd01949">
    <property type="entry name" value="GGDEF"/>
    <property type="match status" value="1"/>
</dbReference>
<dbReference type="InterPro" id="IPR003018">
    <property type="entry name" value="GAF"/>
</dbReference>
<organism evidence="4 5">
    <name type="scientific">Massilia cavernae</name>
    <dbReference type="NCBI Taxonomy" id="2320864"/>
    <lineage>
        <taxon>Bacteria</taxon>
        <taxon>Pseudomonadati</taxon>
        <taxon>Pseudomonadota</taxon>
        <taxon>Betaproteobacteria</taxon>
        <taxon>Burkholderiales</taxon>
        <taxon>Oxalobacteraceae</taxon>
        <taxon>Telluria group</taxon>
        <taxon>Massilia</taxon>
    </lineage>
</organism>
<dbReference type="SMART" id="SM00267">
    <property type="entry name" value="GGDEF"/>
    <property type="match status" value="1"/>
</dbReference>
<comment type="caution">
    <text evidence="4">The sequence shown here is derived from an EMBL/GenBank/DDBJ whole genome shotgun (WGS) entry which is preliminary data.</text>
</comment>